<accession>A0ABU1DAB6</accession>
<protein>
    <submittedName>
        <fullName evidence="2">Uncharacterized protein</fullName>
    </submittedName>
</protein>
<reference evidence="2" key="1">
    <citation type="submission" date="2020-10" db="EMBL/GenBank/DDBJ databases">
        <authorList>
            <person name="Abbas A."/>
            <person name="Razzaq R."/>
            <person name="Waqas M."/>
            <person name="Abbas N."/>
            <person name="Nielsen T.K."/>
            <person name="Hansen L.H."/>
            <person name="Hussain S."/>
            <person name="Shahid M."/>
        </authorList>
    </citation>
    <scope>NUCLEOTIDE SEQUENCE</scope>
    <source>
        <strain evidence="2">S14</strain>
    </source>
</reference>
<organism evidence="2 3">
    <name type="scientific">Chelatococcus sambhunathii</name>
    <dbReference type="NCBI Taxonomy" id="363953"/>
    <lineage>
        <taxon>Bacteria</taxon>
        <taxon>Pseudomonadati</taxon>
        <taxon>Pseudomonadota</taxon>
        <taxon>Alphaproteobacteria</taxon>
        <taxon>Hyphomicrobiales</taxon>
        <taxon>Chelatococcaceae</taxon>
        <taxon>Chelatococcus</taxon>
    </lineage>
</organism>
<dbReference type="Proteomes" id="UP001181622">
    <property type="component" value="Unassembled WGS sequence"/>
</dbReference>
<evidence type="ECO:0000256" key="1">
    <source>
        <dbReference type="SAM" id="Phobius"/>
    </source>
</evidence>
<evidence type="ECO:0000313" key="2">
    <source>
        <dbReference type="EMBL" id="MDR4305055.1"/>
    </source>
</evidence>
<sequence length="245" mass="26424">MASKWAVGAVGGAAVVLVALFTEPGNPARSYYSFISSNIGMAALFGWIFRLMLITVVGAVWVLWNNETVSLKAFQLGIAAPAALAALLGIQANTKSSDVPLQVQQKEVLFDAFWAGVQGKAISVAGIGEIASQNAGSDESQQATSSIIERFSGANRRSASDALSQIWIEQSQDRASIVNQLFSAILPASDQYGYRVNLYIVRTLGILGQKWNGSEQQKEKLKSLKSIFNNDQTMNYWVDRAVANA</sequence>
<dbReference type="EMBL" id="JADBEO010000001">
    <property type="protein sequence ID" value="MDR4305055.1"/>
    <property type="molecule type" value="Genomic_DNA"/>
</dbReference>
<evidence type="ECO:0000313" key="3">
    <source>
        <dbReference type="Proteomes" id="UP001181622"/>
    </source>
</evidence>
<feature type="transmembrane region" description="Helical" evidence="1">
    <location>
        <begin position="6"/>
        <end position="22"/>
    </location>
</feature>
<keyword evidence="1" id="KW-0472">Membrane</keyword>
<gene>
    <name evidence="2" type="ORF">IHQ68_00240</name>
</gene>
<keyword evidence="1" id="KW-0812">Transmembrane</keyword>
<comment type="caution">
    <text evidence="2">The sequence shown here is derived from an EMBL/GenBank/DDBJ whole genome shotgun (WGS) entry which is preliminary data.</text>
</comment>
<keyword evidence="1" id="KW-1133">Transmembrane helix</keyword>
<proteinExistence type="predicted"/>
<feature type="transmembrane region" description="Helical" evidence="1">
    <location>
        <begin position="42"/>
        <end position="64"/>
    </location>
</feature>
<name>A0ABU1DAB6_9HYPH</name>
<dbReference type="RefSeq" id="WP_309388108.1">
    <property type="nucleotide sequence ID" value="NZ_JADBEO010000001.1"/>
</dbReference>
<keyword evidence="3" id="KW-1185">Reference proteome</keyword>